<dbReference type="RefSeq" id="XP_011671541.2">
    <property type="nucleotide sequence ID" value="XM_011673239.2"/>
</dbReference>
<protein>
    <recommendedName>
        <fullName evidence="4">Heat shock 70 kDa protein 12A</fullName>
    </recommendedName>
</protein>
<feature type="region of interest" description="Disordered" evidence="1">
    <location>
        <begin position="1"/>
        <end position="62"/>
    </location>
</feature>
<feature type="region of interest" description="Disordered" evidence="1">
    <location>
        <begin position="262"/>
        <end position="286"/>
    </location>
</feature>
<evidence type="ECO:0008006" key="4">
    <source>
        <dbReference type="Google" id="ProtNLM"/>
    </source>
</evidence>
<keyword evidence="3" id="KW-1185">Reference proteome</keyword>
<dbReference type="Gene3D" id="3.30.420.40">
    <property type="match status" value="1"/>
</dbReference>
<dbReference type="PANTHER" id="PTHR14187:SF46">
    <property type="entry name" value="HEAT SHOCK 70 KDA PROTEIN 12A"/>
    <property type="match status" value="1"/>
</dbReference>
<dbReference type="OrthoDB" id="2963168at2759"/>
<proteinExistence type="predicted"/>
<name>A0A7M7HLR1_STRPU</name>
<reference evidence="3" key="1">
    <citation type="submission" date="2015-02" db="EMBL/GenBank/DDBJ databases">
        <title>Genome sequencing for Strongylocentrotus purpuratus.</title>
        <authorList>
            <person name="Murali S."/>
            <person name="Liu Y."/>
            <person name="Vee V."/>
            <person name="English A."/>
            <person name="Wang M."/>
            <person name="Skinner E."/>
            <person name="Han Y."/>
            <person name="Muzny D.M."/>
            <person name="Worley K.C."/>
            <person name="Gibbs R.A."/>
        </authorList>
    </citation>
    <scope>NUCLEOTIDE SEQUENCE</scope>
</reference>
<feature type="compositionally biased region" description="Polar residues" evidence="1">
    <location>
        <begin position="739"/>
        <end position="748"/>
    </location>
</feature>
<dbReference type="InterPro" id="IPR043129">
    <property type="entry name" value="ATPase_NBD"/>
</dbReference>
<feature type="compositionally biased region" description="Polar residues" evidence="1">
    <location>
        <begin position="24"/>
        <end position="46"/>
    </location>
</feature>
<organism evidence="2 3">
    <name type="scientific">Strongylocentrotus purpuratus</name>
    <name type="common">Purple sea urchin</name>
    <dbReference type="NCBI Taxonomy" id="7668"/>
    <lineage>
        <taxon>Eukaryota</taxon>
        <taxon>Metazoa</taxon>
        <taxon>Echinodermata</taxon>
        <taxon>Eleutherozoa</taxon>
        <taxon>Echinozoa</taxon>
        <taxon>Echinoidea</taxon>
        <taxon>Euechinoidea</taxon>
        <taxon>Echinacea</taxon>
        <taxon>Camarodonta</taxon>
        <taxon>Echinidea</taxon>
        <taxon>Strongylocentrotidae</taxon>
        <taxon>Strongylocentrotus</taxon>
    </lineage>
</organism>
<dbReference type="InParanoid" id="A0A7M7HLR1"/>
<feature type="compositionally biased region" description="Basic residues" evidence="1">
    <location>
        <begin position="549"/>
        <end position="559"/>
    </location>
</feature>
<feature type="compositionally biased region" description="Basic residues" evidence="1">
    <location>
        <begin position="1"/>
        <end position="17"/>
    </location>
</feature>
<dbReference type="SUPFAM" id="SSF53067">
    <property type="entry name" value="Actin-like ATPase domain"/>
    <property type="match status" value="2"/>
</dbReference>
<dbReference type="GeneID" id="105441784"/>
<reference evidence="2" key="2">
    <citation type="submission" date="2021-01" db="UniProtKB">
        <authorList>
            <consortium name="EnsemblMetazoa"/>
        </authorList>
    </citation>
    <scope>IDENTIFICATION</scope>
</reference>
<evidence type="ECO:0000256" key="1">
    <source>
        <dbReference type="SAM" id="MobiDB-lite"/>
    </source>
</evidence>
<sequence>MHFRQKFTGKKHPRFRSKTKESKSLSASGKVTTSLPNVATATSLETPLSGEEMRARRASDAADIAAEHEIGAAGDLDETPGKSKRSRFHFPNLHFSLPRFSSLLSPHKPKNTVEVEEPEMTERKAEVEILDVTAEADIPKTNLDVVMPEVSGMAESAPEVSVEGAVGGVEGAVGGVDISGSEKVATDVDRATSPLALAIEDPFPEVKLDVDPVSVEVDLPDISTTDSTVIEGESAVEQPDVALNIPKADSLNVDGALSAEAAVESPEVNVSDANTSSGEKKNKKKSFLPNMHLPKFHMKGTPIKFRSKGKKETVETPDFEDGVKVGGDVNTDVSFETPHSPDLSMVVNTSGDPNVTVEGDGKIQNSDVEARDVQTISCDSEIPRINVAADADIVVKKSEIDVKSPRNEVGALVGNLSDTNVDLPKVESNLDVEGKLSGEGKPSVPDVDVSADYPDTLPVAGTVVIAYDTIVESENGGVEASIENIDGQGKLDIETDIKTPDVEVHSGATNHVLDLALGGAADQELKVDGNIANLNIPSSDNEESDTKEKQKKKKKRKGLHMPSINLPKFHLRHDKKQSASVGANLPDVVVPNGQVDGAGIDMQASTPEVVVPENEPSVKAEVNVQCKTDVGSEVEKKPLSALGAAAVVACVAMEVGYSEVEVEEPKASLSVNMKADLPESAEGTVNTSAVMETPSVELDVGPKVDQVVEEVVPSVSQAVAETLPDMATSEDAPSKDVTVDTSNETSGLASPEVEVDDSCLDAEVALNDSSTSTPSKSKKTRMRKINFPKMNFKLSPHKSGVVSHSAPEDVEESTDNSLTPAEIEKIEEALPSGQAHVPVPTVEINGVGTEVADDDVTSSAKKGKYRKRIGGKLKKIRGKSKGKVSVSEDIKGEGLTAGVSLEAAGEPNTNGSIDLDAGNVDGLENGLCSTQEADVGADITFDSDSPIIHANDLITSTPVKTSVTVDGRLCKNNSALANSEPTTPESMNLDAAIAINSLPATPIPVSPISESRPFWVVVAIDFGTTFSGYAYSLTCEPENVHIMRKWEGGDPGVTNMKTPTTLLLTPEGEFHSFGFTARDFYHDMDHKEAIRWMYFDKFKLTLHGDPNLNLKTEIKAANGKGFPAATVFEHSLRFFHDHAVEELCDQSMDGEVDPRDIRWVLTVPAIWKQPAKQFMRQAAYKAGLASPSRPDRLLIALEPEAASIYIRKLRLRELAPEHQSQRQKWLRSSTGKITKSNSQVSESIRHGTRYMVVDCGGGTVDITVHEVEEGQGTLKELHKAAGGRYGSVSIDQEFEQLLVDIFSQDFIEEFKVKRPAGWVDLMIAFEARKRNASPWKNNPLNVSLPFSFIDYYKKYTNGKQMEDTVRKYNYKDVTWSAQGMLRFTPEGMQRLFASTMERLISGVDEVLSSPSLTGISYLFVVGGFAQSALLQSAIRKKFSSQLRIIIPRDLGLSILKGAVLFGMDPSAVRVRRSRLTYGVGVLNKFQPGKHPDEKKVSKDNMDWCKDIFDTFVQADESVAVGDKVTRSYTPAKPSQQAIIINIYCSDRENVRFITDEGVCKCGTLSIDVSDSQYSGMKGRRELQLTMQYGDTEIKVSALDVPTGKCVKSNIDFLNK</sequence>
<dbReference type="Proteomes" id="UP000007110">
    <property type="component" value="Unassembled WGS sequence"/>
</dbReference>
<evidence type="ECO:0000313" key="2">
    <source>
        <dbReference type="EnsemblMetazoa" id="XP_011671541"/>
    </source>
</evidence>
<dbReference type="KEGG" id="spu:105441784"/>
<dbReference type="PANTHER" id="PTHR14187">
    <property type="entry name" value="ALPHA KINASE/ELONGATION FACTOR 2 KINASE"/>
    <property type="match status" value="1"/>
</dbReference>
<dbReference type="EnsemblMetazoa" id="XM_011673239">
    <property type="protein sequence ID" value="XP_011671541"/>
    <property type="gene ID" value="LOC105441784"/>
</dbReference>
<feature type="region of interest" description="Disordered" evidence="1">
    <location>
        <begin position="724"/>
        <end position="755"/>
    </location>
</feature>
<feature type="region of interest" description="Disordered" evidence="1">
    <location>
        <begin position="533"/>
        <end position="562"/>
    </location>
</feature>
<evidence type="ECO:0000313" key="3">
    <source>
        <dbReference type="Proteomes" id="UP000007110"/>
    </source>
</evidence>
<feature type="region of interest" description="Disordered" evidence="1">
    <location>
        <begin position="796"/>
        <end position="817"/>
    </location>
</feature>
<feature type="compositionally biased region" description="Basic and acidic residues" evidence="1">
    <location>
        <begin position="51"/>
        <end position="62"/>
    </location>
</feature>
<feature type="region of interest" description="Disordered" evidence="1">
    <location>
        <begin position="306"/>
        <end position="325"/>
    </location>
</feature>
<accession>A0A7M7HLR1</accession>